<dbReference type="AlphaFoldDB" id="A0A139WKF3"/>
<name>A0A139WKF3_TRICA</name>
<accession>A0A139WKF3</accession>
<dbReference type="Proteomes" id="UP000007266">
    <property type="component" value="Linkage group 3"/>
</dbReference>
<dbReference type="InParanoid" id="A0A139WKF3"/>
<keyword evidence="3 6" id="KW-0812">Transmembrane</keyword>
<comment type="subcellular location">
    <subcellularLocation>
        <location evidence="6">Cell membrane</location>
        <topology evidence="6">Multi-pass membrane protein</topology>
    </subcellularLocation>
    <subcellularLocation>
        <location evidence="1">Membrane</location>
        <topology evidence="1">Multi-pass membrane protein</topology>
    </subcellularLocation>
</comment>
<feature type="transmembrane region" description="Helical" evidence="6">
    <location>
        <begin position="399"/>
        <end position="418"/>
    </location>
</feature>
<dbReference type="PANTHER" id="PTHR12385:SF96">
    <property type="entry name" value="CHOLINE TRANSPORTER-LIKE PROTEIN"/>
    <property type="match status" value="1"/>
</dbReference>
<proteinExistence type="inferred from homology"/>
<keyword evidence="4 6" id="KW-1133">Transmembrane helix</keyword>
<dbReference type="GO" id="GO:0005886">
    <property type="term" value="C:plasma membrane"/>
    <property type="evidence" value="ECO:0007669"/>
    <property type="project" value="UniProtKB-SubCell"/>
</dbReference>
<keyword evidence="9" id="KW-1185">Reference proteome</keyword>
<reference evidence="8 9" key="1">
    <citation type="journal article" date="2008" name="Nature">
        <title>The genome of the model beetle and pest Tribolium castaneum.</title>
        <authorList>
            <consortium name="Tribolium Genome Sequencing Consortium"/>
            <person name="Richards S."/>
            <person name="Gibbs R.A."/>
            <person name="Weinstock G.M."/>
            <person name="Brown S.J."/>
            <person name="Denell R."/>
            <person name="Beeman R.W."/>
            <person name="Gibbs R."/>
            <person name="Beeman R.W."/>
            <person name="Brown S.J."/>
            <person name="Bucher G."/>
            <person name="Friedrich M."/>
            <person name="Grimmelikhuijzen C.J."/>
            <person name="Klingler M."/>
            <person name="Lorenzen M."/>
            <person name="Richards S."/>
            <person name="Roth S."/>
            <person name="Schroder R."/>
            <person name="Tautz D."/>
            <person name="Zdobnov E.M."/>
            <person name="Muzny D."/>
            <person name="Gibbs R.A."/>
            <person name="Weinstock G.M."/>
            <person name="Attaway T."/>
            <person name="Bell S."/>
            <person name="Buhay C.J."/>
            <person name="Chandrabose M.N."/>
            <person name="Chavez D."/>
            <person name="Clerk-Blankenburg K.P."/>
            <person name="Cree A."/>
            <person name="Dao M."/>
            <person name="Davis C."/>
            <person name="Chacko J."/>
            <person name="Dinh H."/>
            <person name="Dugan-Rocha S."/>
            <person name="Fowler G."/>
            <person name="Garner T.T."/>
            <person name="Garnes J."/>
            <person name="Gnirke A."/>
            <person name="Hawes A."/>
            <person name="Hernandez J."/>
            <person name="Hines S."/>
            <person name="Holder M."/>
            <person name="Hume J."/>
            <person name="Jhangiani S.N."/>
            <person name="Joshi V."/>
            <person name="Khan Z.M."/>
            <person name="Jackson L."/>
            <person name="Kovar C."/>
            <person name="Kowis A."/>
            <person name="Lee S."/>
            <person name="Lewis L.R."/>
            <person name="Margolis J."/>
            <person name="Morgan M."/>
            <person name="Nazareth L.V."/>
            <person name="Nguyen N."/>
            <person name="Okwuonu G."/>
            <person name="Parker D."/>
            <person name="Richards S."/>
            <person name="Ruiz S.J."/>
            <person name="Santibanez J."/>
            <person name="Savard J."/>
            <person name="Scherer S.E."/>
            <person name="Schneider B."/>
            <person name="Sodergren E."/>
            <person name="Tautz D."/>
            <person name="Vattahil S."/>
            <person name="Villasana D."/>
            <person name="White C.S."/>
            <person name="Wright R."/>
            <person name="Park Y."/>
            <person name="Beeman R.W."/>
            <person name="Lord J."/>
            <person name="Oppert B."/>
            <person name="Lorenzen M."/>
            <person name="Brown S."/>
            <person name="Wang L."/>
            <person name="Savard J."/>
            <person name="Tautz D."/>
            <person name="Richards S."/>
            <person name="Weinstock G."/>
            <person name="Gibbs R.A."/>
            <person name="Liu Y."/>
            <person name="Worley K."/>
            <person name="Weinstock G."/>
            <person name="Elsik C.G."/>
            <person name="Reese J.T."/>
            <person name="Elhaik E."/>
            <person name="Landan G."/>
            <person name="Graur D."/>
            <person name="Arensburger P."/>
            <person name="Atkinson P."/>
            <person name="Beeman R.W."/>
            <person name="Beidler J."/>
            <person name="Brown S.J."/>
            <person name="Demuth J.P."/>
            <person name="Drury D.W."/>
            <person name="Du Y.Z."/>
            <person name="Fujiwara H."/>
            <person name="Lorenzen M."/>
            <person name="Maselli V."/>
            <person name="Osanai M."/>
            <person name="Park Y."/>
            <person name="Robertson H.M."/>
            <person name="Tu Z."/>
            <person name="Wang J.J."/>
            <person name="Wang S."/>
            <person name="Richards S."/>
            <person name="Song H."/>
            <person name="Zhang L."/>
            <person name="Sodergren E."/>
            <person name="Werner D."/>
            <person name="Stanke M."/>
            <person name="Morgenstern B."/>
            <person name="Solovyev V."/>
            <person name="Kosarev P."/>
            <person name="Brown G."/>
            <person name="Chen H.C."/>
            <person name="Ermolaeva O."/>
            <person name="Hlavina W."/>
            <person name="Kapustin Y."/>
            <person name="Kiryutin B."/>
            <person name="Kitts P."/>
            <person name="Maglott D."/>
            <person name="Pruitt K."/>
            <person name="Sapojnikov V."/>
            <person name="Souvorov A."/>
            <person name="Mackey A.J."/>
            <person name="Waterhouse R.M."/>
            <person name="Wyder S."/>
            <person name="Zdobnov E.M."/>
            <person name="Zdobnov E.M."/>
            <person name="Wyder S."/>
            <person name="Kriventseva E.V."/>
            <person name="Kadowaki T."/>
            <person name="Bork P."/>
            <person name="Aranda M."/>
            <person name="Bao R."/>
            <person name="Beermann A."/>
            <person name="Berns N."/>
            <person name="Bolognesi R."/>
            <person name="Bonneton F."/>
            <person name="Bopp D."/>
            <person name="Brown S.J."/>
            <person name="Bucher G."/>
            <person name="Butts T."/>
            <person name="Chaumot A."/>
            <person name="Denell R.E."/>
            <person name="Ferrier D.E."/>
            <person name="Friedrich M."/>
            <person name="Gordon C.M."/>
            <person name="Jindra M."/>
            <person name="Klingler M."/>
            <person name="Lan Q."/>
            <person name="Lattorff H.M."/>
            <person name="Laudet V."/>
            <person name="von Levetsow C."/>
            <person name="Liu Z."/>
            <person name="Lutz R."/>
            <person name="Lynch J.A."/>
            <person name="da Fonseca R.N."/>
            <person name="Posnien N."/>
            <person name="Reuter R."/>
            <person name="Roth S."/>
            <person name="Savard J."/>
            <person name="Schinko J.B."/>
            <person name="Schmitt C."/>
            <person name="Schoppmeier M."/>
            <person name="Schroder R."/>
            <person name="Shippy T.D."/>
            <person name="Simonnet F."/>
            <person name="Marques-Souza H."/>
            <person name="Tautz D."/>
            <person name="Tomoyasu Y."/>
            <person name="Trauner J."/>
            <person name="Van der Zee M."/>
            <person name="Vervoort M."/>
            <person name="Wittkopp N."/>
            <person name="Wimmer E.A."/>
            <person name="Yang X."/>
            <person name="Jones A.K."/>
            <person name="Sattelle D.B."/>
            <person name="Ebert P.R."/>
            <person name="Nelson D."/>
            <person name="Scott J.G."/>
            <person name="Beeman R.W."/>
            <person name="Muthukrishnan S."/>
            <person name="Kramer K.J."/>
            <person name="Arakane Y."/>
            <person name="Beeman R.W."/>
            <person name="Zhu Q."/>
            <person name="Hogenkamp D."/>
            <person name="Dixit R."/>
            <person name="Oppert B."/>
            <person name="Jiang H."/>
            <person name="Zou Z."/>
            <person name="Marshall J."/>
            <person name="Elpidina E."/>
            <person name="Vinokurov K."/>
            <person name="Oppert C."/>
            <person name="Zou Z."/>
            <person name="Evans J."/>
            <person name="Lu Z."/>
            <person name="Zhao P."/>
            <person name="Sumathipala N."/>
            <person name="Altincicek B."/>
            <person name="Vilcinskas A."/>
            <person name="Williams M."/>
            <person name="Hultmark D."/>
            <person name="Hetru C."/>
            <person name="Jiang H."/>
            <person name="Grimmelikhuijzen C.J."/>
            <person name="Hauser F."/>
            <person name="Cazzamali G."/>
            <person name="Williamson M."/>
            <person name="Park Y."/>
            <person name="Li B."/>
            <person name="Tanaka Y."/>
            <person name="Predel R."/>
            <person name="Neupert S."/>
            <person name="Schachtner J."/>
            <person name="Verleyen P."/>
            <person name="Raible F."/>
            <person name="Bork P."/>
            <person name="Friedrich M."/>
            <person name="Walden K.K."/>
            <person name="Robertson H.M."/>
            <person name="Angeli S."/>
            <person name="Foret S."/>
            <person name="Bucher G."/>
            <person name="Schuetz S."/>
            <person name="Maleszka R."/>
            <person name="Wimmer E.A."/>
            <person name="Beeman R.W."/>
            <person name="Lorenzen M."/>
            <person name="Tomoyasu Y."/>
            <person name="Miller S.C."/>
            <person name="Grossmann D."/>
            <person name="Bucher G."/>
        </authorList>
    </citation>
    <scope>NUCLEOTIDE SEQUENCE [LARGE SCALE GENOMIC DNA]</scope>
    <source>
        <strain evidence="8 9">Georgia GA2</strain>
    </source>
</reference>
<feature type="transmembrane region" description="Helical" evidence="6">
    <location>
        <begin position="219"/>
        <end position="240"/>
    </location>
</feature>
<evidence type="ECO:0000313" key="9">
    <source>
        <dbReference type="Proteomes" id="UP000007266"/>
    </source>
</evidence>
<dbReference type="GO" id="GO:0016020">
    <property type="term" value="C:membrane"/>
    <property type="evidence" value="ECO:0000318"/>
    <property type="project" value="GO_Central"/>
</dbReference>
<evidence type="ECO:0000256" key="7">
    <source>
        <dbReference type="SAM" id="MobiDB-lite"/>
    </source>
</evidence>
<dbReference type="PANTHER" id="PTHR12385">
    <property type="entry name" value="CHOLINE TRANSPORTER-LIKE (SLC FAMILY 44)"/>
    <property type="match status" value="1"/>
</dbReference>
<dbReference type="OrthoDB" id="420519at2759"/>
<feature type="transmembrane region" description="Helical" evidence="6">
    <location>
        <begin position="307"/>
        <end position="340"/>
    </location>
</feature>
<feature type="region of interest" description="Disordered" evidence="7">
    <location>
        <begin position="1"/>
        <end position="22"/>
    </location>
</feature>
<evidence type="ECO:0000256" key="5">
    <source>
        <dbReference type="ARBA" id="ARBA00023136"/>
    </source>
</evidence>
<evidence type="ECO:0000256" key="4">
    <source>
        <dbReference type="ARBA" id="ARBA00022989"/>
    </source>
</evidence>
<gene>
    <name evidence="8" type="primary">AUGUSTUS-3.0.2_32512</name>
    <name evidence="8" type="ORF">TcasGA2_TC032512</name>
</gene>
<feature type="transmembrane region" description="Helical" evidence="6">
    <location>
        <begin position="265"/>
        <end position="286"/>
    </location>
</feature>
<keyword evidence="5 6" id="KW-0472">Membrane</keyword>
<feature type="transmembrane region" description="Helical" evidence="6">
    <location>
        <begin position="166"/>
        <end position="192"/>
    </location>
</feature>
<feature type="transmembrane region" description="Helical" evidence="6">
    <location>
        <begin position="493"/>
        <end position="520"/>
    </location>
</feature>
<evidence type="ECO:0000256" key="3">
    <source>
        <dbReference type="ARBA" id="ARBA00022692"/>
    </source>
</evidence>
<dbReference type="GO" id="GO:0022857">
    <property type="term" value="F:transmembrane transporter activity"/>
    <property type="evidence" value="ECO:0000318"/>
    <property type="project" value="GO_Central"/>
</dbReference>
<dbReference type="EMBL" id="KQ971324">
    <property type="protein sequence ID" value="KYB28528.1"/>
    <property type="molecule type" value="Genomic_DNA"/>
</dbReference>
<dbReference type="OMA" id="CEDYERN"/>
<evidence type="ECO:0000256" key="2">
    <source>
        <dbReference type="ARBA" id="ARBA00007168"/>
    </source>
</evidence>
<feature type="transmembrane region" description="Helical" evidence="6">
    <location>
        <begin position="463"/>
        <end position="481"/>
    </location>
</feature>
<dbReference type="InterPro" id="IPR007603">
    <property type="entry name" value="Choline_transptr-like"/>
</dbReference>
<reference evidence="8 9" key="2">
    <citation type="journal article" date="2010" name="Nucleic Acids Res.">
        <title>BeetleBase in 2010: revisions to provide comprehensive genomic information for Tribolium castaneum.</title>
        <authorList>
            <person name="Kim H.S."/>
            <person name="Murphy T."/>
            <person name="Xia J."/>
            <person name="Caragea D."/>
            <person name="Park Y."/>
            <person name="Beeman R.W."/>
            <person name="Lorenzen M.D."/>
            <person name="Butcher S."/>
            <person name="Manak J.R."/>
            <person name="Brown S.J."/>
        </authorList>
    </citation>
    <scope>GENOME REANNOTATION</scope>
    <source>
        <strain evidence="8 9">Georgia GA2</strain>
    </source>
</reference>
<feature type="transmembrane region" description="Helical" evidence="6">
    <location>
        <begin position="51"/>
        <end position="73"/>
    </location>
</feature>
<evidence type="ECO:0000256" key="6">
    <source>
        <dbReference type="RuleBase" id="RU368066"/>
    </source>
</evidence>
<comment type="function">
    <text evidence="6">Choline transporter.</text>
</comment>
<dbReference type="Pfam" id="PF04515">
    <property type="entry name" value="Choline_transpo"/>
    <property type="match status" value="1"/>
</dbReference>
<dbReference type="GO" id="GO:0055085">
    <property type="term" value="P:transmembrane transport"/>
    <property type="evidence" value="ECO:0000318"/>
    <property type="project" value="GO_Central"/>
</dbReference>
<comment type="similarity">
    <text evidence="2 6">Belongs to the CTL (choline transporter-like) family.</text>
</comment>
<organism evidence="8 9">
    <name type="scientific">Tribolium castaneum</name>
    <name type="common">Red flour beetle</name>
    <dbReference type="NCBI Taxonomy" id="7070"/>
    <lineage>
        <taxon>Eukaryota</taxon>
        <taxon>Metazoa</taxon>
        <taxon>Ecdysozoa</taxon>
        <taxon>Arthropoda</taxon>
        <taxon>Hexapoda</taxon>
        <taxon>Insecta</taxon>
        <taxon>Pterygota</taxon>
        <taxon>Neoptera</taxon>
        <taxon>Endopterygota</taxon>
        <taxon>Coleoptera</taxon>
        <taxon>Polyphaga</taxon>
        <taxon>Cucujiformia</taxon>
        <taxon>Tenebrionidae</taxon>
        <taxon>Tenebrionidae incertae sedis</taxon>
        <taxon>Tribolium</taxon>
    </lineage>
</organism>
<evidence type="ECO:0000256" key="1">
    <source>
        <dbReference type="ARBA" id="ARBA00004141"/>
    </source>
</evidence>
<evidence type="ECO:0000313" key="8">
    <source>
        <dbReference type="EMBL" id="KYB28528.1"/>
    </source>
</evidence>
<protein>
    <recommendedName>
        <fullName evidence="6">Choline transporter-like protein</fullName>
    </recommendedName>
</protein>
<sequence length="573" mass="64703">MSNVPEELERSEDEPEYKNQPVEPIHVFRGEKRSARIALPQTAYKRKCTDVVVGIVFGIAFVSLIGSAVFIAISSDFRILMNGVDACGNVCGVKNTKQYNKTCPGKDYTKYPVLDAKEQECITADECRARNMTLFGGRCMPNQRRSSTKKKTFFSDRDYYKSIDNIIPYSVIVLILMPTVASGLSLVVYSLIRYHPKACYFWYLVYVNHRDKVEMRLKLVIIGNAVACTIGGLVLFLILACRSSRVPLLIEIYYETFDAICSSKLIFLAPVATMALICLLGISWLFMMFVTSAVKIPQDEGFPADRIVYLCFLVFMGYWIFTFVEGCQCIMIAGTMASYYFSSDRDEFEGEYCKNVGIVIRFHLGTVATGSLLITTAAMIRLVVDILSDWQEAANVWEVIRYLIFCILDCVGEVVYYISQKAYIMTAIHGKNFWVSGKRAAKLIWYNFLDTITVDGLNSAVRFSASVLILVVVLILGYAVLSTQPLGFIIENLFIGGILASAALYLFFSLLGTAVGTIFLCYCEDAIMNDGSDERPYFMSEDLEYTLYDALEEVAEKREEREERKEMDDEDDD</sequence>
<feature type="transmembrane region" description="Helical" evidence="6">
    <location>
        <begin position="360"/>
        <end position="387"/>
    </location>
</feature>